<evidence type="ECO:0000256" key="3">
    <source>
        <dbReference type="ARBA" id="ARBA00022475"/>
    </source>
</evidence>
<keyword evidence="6 7" id="KW-0472">Membrane</keyword>
<feature type="transmembrane region" description="Helical" evidence="7">
    <location>
        <begin position="147"/>
        <end position="166"/>
    </location>
</feature>
<keyword evidence="10" id="KW-1185">Reference proteome</keyword>
<proteinExistence type="inferred from homology"/>
<feature type="domain" description="Glycine transporter" evidence="8">
    <location>
        <begin position="94"/>
        <end position="167"/>
    </location>
</feature>
<feature type="transmembrane region" description="Helical" evidence="7">
    <location>
        <begin position="33"/>
        <end position="54"/>
    </location>
</feature>
<keyword evidence="3" id="KW-1003">Cell membrane</keyword>
<feature type="transmembrane region" description="Helical" evidence="7">
    <location>
        <begin position="92"/>
        <end position="108"/>
    </location>
</feature>
<evidence type="ECO:0000256" key="2">
    <source>
        <dbReference type="ARBA" id="ARBA00008193"/>
    </source>
</evidence>
<dbReference type="OrthoDB" id="9791874at2"/>
<dbReference type="EMBL" id="CP032157">
    <property type="protein sequence ID" value="AXY75497.1"/>
    <property type="molecule type" value="Genomic_DNA"/>
</dbReference>
<evidence type="ECO:0000256" key="1">
    <source>
        <dbReference type="ARBA" id="ARBA00004651"/>
    </source>
</evidence>
<accession>A0A3B7MNZ4</accession>
<reference evidence="9 10" key="1">
    <citation type="submission" date="2018-09" db="EMBL/GenBank/DDBJ databases">
        <title>Genome sequencing of strain 6GH32-13.</title>
        <authorList>
            <person name="Weon H.-Y."/>
            <person name="Heo J."/>
            <person name="Kwon S.-W."/>
        </authorList>
    </citation>
    <scope>NUCLEOTIDE SEQUENCE [LARGE SCALE GENOMIC DNA]</scope>
    <source>
        <strain evidence="9 10">5GH32-13</strain>
    </source>
</reference>
<evidence type="ECO:0000256" key="4">
    <source>
        <dbReference type="ARBA" id="ARBA00022692"/>
    </source>
</evidence>
<evidence type="ECO:0000256" key="6">
    <source>
        <dbReference type="ARBA" id="ARBA00023136"/>
    </source>
</evidence>
<evidence type="ECO:0000313" key="9">
    <source>
        <dbReference type="EMBL" id="AXY75497.1"/>
    </source>
</evidence>
<feature type="transmembrane region" description="Helical" evidence="7">
    <location>
        <begin position="178"/>
        <end position="196"/>
    </location>
</feature>
<comment type="subcellular location">
    <subcellularLocation>
        <location evidence="1">Cell membrane</location>
        <topology evidence="1">Multi-pass membrane protein</topology>
    </subcellularLocation>
</comment>
<dbReference type="GO" id="GO:0005886">
    <property type="term" value="C:plasma membrane"/>
    <property type="evidence" value="ECO:0007669"/>
    <property type="project" value="UniProtKB-SubCell"/>
</dbReference>
<feature type="transmembrane region" description="Helical" evidence="7">
    <location>
        <begin position="114"/>
        <end position="135"/>
    </location>
</feature>
<gene>
    <name evidence="9" type="ORF">D3H65_16595</name>
</gene>
<dbReference type="AlphaFoldDB" id="A0A3B7MNZ4"/>
<feature type="domain" description="Glycine transporter" evidence="8">
    <location>
        <begin position="8"/>
        <end position="81"/>
    </location>
</feature>
<dbReference type="RefSeq" id="WP_119051378.1">
    <property type="nucleotide sequence ID" value="NZ_CP032157.1"/>
</dbReference>
<feature type="transmembrane region" description="Helical" evidence="7">
    <location>
        <begin position="6"/>
        <end position="26"/>
    </location>
</feature>
<sequence>MDYSFLNIIDILGTIAFAVSGAFSAMERKLDPFGVVILAFVTAIGGGTLRDVLIGNTPVAWLRNEMTATVILATAFITLFFGRYVKQFQKTLFLFDALGLGVFTLIGMEKGLRMQLSPGICIALGTITACFGGVIRDVLLNNVPLIFQREIYASACILGGSLYLLLQKTGLSNDWNTIIAILTIVLIRIIAMRYKLMLPRVYENRM</sequence>
<evidence type="ECO:0000313" key="10">
    <source>
        <dbReference type="Proteomes" id="UP000263900"/>
    </source>
</evidence>
<dbReference type="KEGG" id="pseg:D3H65_16595"/>
<dbReference type="InterPro" id="IPR005115">
    <property type="entry name" value="Gly_transporter"/>
</dbReference>
<protein>
    <submittedName>
        <fullName evidence="9">Trimeric intracellular cation channel family protein</fullName>
    </submittedName>
</protein>
<dbReference type="Proteomes" id="UP000263900">
    <property type="component" value="Chromosome"/>
</dbReference>
<evidence type="ECO:0000256" key="5">
    <source>
        <dbReference type="ARBA" id="ARBA00022989"/>
    </source>
</evidence>
<feature type="transmembrane region" description="Helical" evidence="7">
    <location>
        <begin position="66"/>
        <end position="85"/>
    </location>
</feature>
<evidence type="ECO:0000259" key="8">
    <source>
        <dbReference type="Pfam" id="PF03458"/>
    </source>
</evidence>
<dbReference type="Pfam" id="PF03458">
    <property type="entry name" value="Gly_transporter"/>
    <property type="match status" value="2"/>
</dbReference>
<comment type="similarity">
    <text evidence="2">Belongs to the UPF0126 family.</text>
</comment>
<evidence type="ECO:0000256" key="7">
    <source>
        <dbReference type="SAM" id="Phobius"/>
    </source>
</evidence>
<keyword evidence="4 7" id="KW-0812">Transmembrane</keyword>
<keyword evidence="5 7" id="KW-1133">Transmembrane helix</keyword>
<dbReference type="PANTHER" id="PTHR30506:SF3">
    <property type="entry name" value="UPF0126 INNER MEMBRANE PROTEIN YADS-RELATED"/>
    <property type="match status" value="1"/>
</dbReference>
<dbReference type="PANTHER" id="PTHR30506">
    <property type="entry name" value="INNER MEMBRANE PROTEIN"/>
    <property type="match status" value="1"/>
</dbReference>
<organism evidence="9 10">
    <name type="scientific">Paraflavitalea soli</name>
    <dbReference type="NCBI Taxonomy" id="2315862"/>
    <lineage>
        <taxon>Bacteria</taxon>
        <taxon>Pseudomonadati</taxon>
        <taxon>Bacteroidota</taxon>
        <taxon>Chitinophagia</taxon>
        <taxon>Chitinophagales</taxon>
        <taxon>Chitinophagaceae</taxon>
        <taxon>Paraflavitalea</taxon>
    </lineage>
</organism>
<name>A0A3B7MNZ4_9BACT</name>